<dbReference type="GO" id="GO:0000139">
    <property type="term" value="C:Golgi membrane"/>
    <property type="evidence" value="ECO:0007669"/>
    <property type="project" value="TreeGrafter"/>
</dbReference>
<reference evidence="3" key="1">
    <citation type="journal article" date="2020" name="Stud. Mycol.">
        <title>101 Dothideomycetes genomes: a test case for predicting lifestyles and emergence of pathogens.</title>
        <authorList>
            <person name="Haridas S."/>
            <person name="Albert R."/>
            <person name="Binder M."/>
            <person name="Bloem J."/>
            <person name="Labutti K."/>
            <person name="Salamov A."/>
            <person name="Andreopoulos B."/>
            <person name="Baker S."/>
            <person name="Barry K."/>
            <person name="Bills G."/>
            <person name="Bluhm B."/>
            <person name="Cannon C."/>
            <person name="Castanera R."/>
            <person name="Culley D."/>
            <person name="Daum C."/>
            <person name="Ezra D."/>
            <person name="Gonzalez J."/>
            <person name="Henrissat B."/>
            <person name="Kuo A."/>
            <person name="Liang C."/>
            <person name="Lipzen A."/>
            <person name="Lutzoni F."/>
            <person name="Magnuson J."/>
            <person name="Mondo S."/>
            <person name="Nolan M."/>
            <person name="Ohm R."/>
            <person name="Pangilinan J."/>
            <person name="Park H.-J."/>
            <person name="Ramirez L."/>
            <person name="Alfaro M."/>
            <person name="Sun H."/>
            <person name="Tritt A."/>
            <person name="Yoshinaga Y."/>
            <person name="Zwiers L.-H."/>
            <person name="Turgeon B."/>
            <person name="Goodwin S."/>
            <person name="Spatafora J."/>
            <person name="Crous P."/>
            <person name="Grigoriev I."/>
        </authorList>
    </citation>
    <scope>NUCLEOTIDE SEQUENCE</scope>
    <source>
        <strain evidence="3">CBS 101060</strain>
    </source>
</reference>
<dbReference type="Proteomes" id="UP000799429">
    <property type="component" value="Unassembled WGS sequence"/>
</dbReference>
<sequence length="366" mass="41156">MAMIAFNNKHRGGLLAIVLITIFYLAYREHAGPSAHRPINTSSHRSTVPRRKILKASMLYGEANPLLEQALATHTRHNELNGYSMHILREEITPGYWNKLAYLQSLLVTELAKPAADRAQWILYTAPDTILLNPLLPLETFLPPTSLAPKPLFLGVRPTRDLPGTASFFLQVHRDTLSLLVETMAMPLLQATPNQSPDVGAMALGTVLNETNFRNRVYYTPLHWFAGEGPSRGSRSGDLLIRFPPSLGGDRWRLMRDWIEKVAQGVHEIPVEGLKLGKEAEKFWGRVRKARKTLSKGEERVKDREGRGAQAKDELYNSVAFLEQAIAFDAEDERALKDGMEFVEAAVELDVKAEKEEEQVAEREDV</sequence>
<evidence type="ECO:0000313" key="3">
    <source>
        <dbReference type="EMBL" id="KAF2843592.1"/>
    </source>
</evidence>
<evidence type="ECO:0000256" key="1">
    <source>
        <dbReference type="ARBA" id="ARBA00022676"/>
    </source>
</evidence>
<dbReference type="EMBL" id="MU006089">
    <property type="protein sequence ID" value="KAF2843592.1"/>
    <property type="molecule type" value="Genomic_DNA"/>
</dbReference>
<keyword evidence="2" id="KW-0808">Transferase</keyword>
<organism evidence="3 4">
    <name type="scientific">Patellaria atrata CBS 101060</name>
    <dbReference type="NCBI Taxonomy" id="1346257"/>
    <lineage>
        <taxon>Eukaryota</taxon>
        <taxon>Fungi</taxon>
        <taxon>Dikarya</taxon>
        <taxon>Ascomycota</taxon>
        <taxon>Pezizomycotina</taxon>
        <taxon>Dothideomycetes</taxon>
        <taxon>Dothideomycetes incertae sedis</taxon>
        <taxon>Patellariales</taxon>
        <taxon>Patellariaceae</taxon>
        <taxon>Patellaria</taxon>
    </lineage>
</organism>
<dbReference type="OrthoDB" id="407658at2759"/>
<dbReference type="GO" id="GO:0006487">
    <property type="term" value="P:protein N-linked glycosylation"/>
    <property type="evidence" value="ECO:0007669"/>
    <property type="project" value="TreeGrafter"/>
</dbReference>
<protein>
    <submittedName>
        <fullName evidence="3">Glycosyltransferase family 34 protein</fullName>
    </submittedName>
</protein>
<evidence type="ECO:0000313" key="4">
    <source>
        <dbReference type="Proteomes" id="UP000799429"/>
    </source>
</evidence>
<dbReference type="PANTHER" id="PTHR31306">
    <property type="entry name" value="ALPHA-1,6-MANNOSYLTRANSFERASE MNN11-RELATED"/>
    <property type="match status" value="1"/>
</dbReference>
<dbReference type="AlphaFoldDB" id="A0A9P4SKP0"/>
<name>A0A9P4SKP0_9PEZI</name>
<evidence type="ECO:0000256" key="2">
    <source>
        <dbReference type="ARBA" id="ARBA00022679"/>
    </source>
</evidence>
<dbReference type="PANTHER" id="PTHR31306:SF8">
    <property type="entry name" value="GLYCOSYLTRANSFERASE FAMILY 34 PROTEIN"/>
    <property type="match status" value="1"/>
</dbReference>
<comment type="caution">
    <text evidence="3">The sequence shown here is derived from an EMBL/GenBank/DDBJ whole genome shotgun (WGS) entry which is preliminary data.</text>
</comment>
<gene>
    <name evidence="3" type="ORF">M501DRAFT_994571</name>
</gene>
<keyword evidence="1" id="KW-0328">Glycosyltransferase</keyword>
<accession>A0A9P4SKP0</accession>
<dbReference type="GO" id="GO:0016757">
    <property type="term" value="F:glycosyltransferase activity"/>
    <property type="evidence" value="ECO:0007669"/>
    <property type="project" value="UniProtKB-KW"/>
</dbReference>
<keyword evidence="4" id="KW-1185">Reference proteome</keyword>
<dbReference type="InterPro" id="IPR008630">
    <property type="entry name" value="Glyco_trans_34"/>
</dbReference>
<proteinExistence type="predicted"/>